<dbReference type="STRING" id="64571.A0A1Y2GEM3"/>
<dbReference type="RefSeq" id="XP_021878557.1">
    <property type="nucleotide sequence ID" value="XM_022029440.1"/>
</dbReference>
<protein>
    <submittedName>
        <fullName evidence="6">Major facilitator superfamily domain-containing protein</fullName>
    </submittedName>
</protein>
<evidence type="ECO:0000256" key="2">
    <source>
        <dbReference type="ARBA" id="ARBA00022692"/>
    </source>
</evidence>
<feature type="transmembrane region" description="Helical" evidence="5">
    <location>
        <begin position="383"/>
        <end position="401"/>
    </location>
</feature>
<keyword evidence="7" id="KW-1185">Reference proteome</keyword>
<dbReference type="AlphaFoldDB" id="A0A1Y2GEM3"/>
<dbReference type="InterPro" id="IPR011701">
    <property type="entry name" value="MFS"/>
</dbReference>
<dbReference type="Gene3D" id="1.20.1250.20">
    <property type="entry name" value="MFS general substrate transporter like domains"/>
    <property type="match status" value="2"/>
</dbReference>
<dbReference type="InParanoid" id="A0A1Y2GEM3"/>
<comment type="caution">
    <text evidence="6">The sequence shown here is derived from an EMBL/GenBank/DDBJ whole genome shotgun (WGS) entry which is preliminary data.</text>
</comment>
<feature type="transmembrane region" description="Helical" evidence="5">
    <location>
        <begin position="82"/>
        <end position="105"/>
    </location>
</feature>
<feature type="transmembrane region" description="Helical" evidence="5">
    <location>
        <begin position="343"/>
        <end position="362"/>
    </location>
</feature>
<proteinExistence type="predicted"/>
<feature type="transmembrane region" description="Helical" evidence="5">
    <location>
        <begin position="12"/>
        <end position="41"/>
    </location>
</feature>
<name>A0A1Y2GEM3_9FUNG</name>
<dbReference type="OrthoDB" id="410267at2759"/>
<keyword evidence="2 5" id="KW-0812">Transmembrane</keyword>
<reference evidence="6 7" key="1">
    <citation type="submission" date="2016-07" db="EMBL/GenBank/DDBJ databases">
        <title>Pervasive Adenine N6-methylation of Active Genes in Fungi.</title>
        <authorList>
            <consortium name="DOE Joint Genome Institute"/>
            <person name="Mondo S.J."/>
            <person name="Dannebaum R.O."/>
            <person name="Kuo R.C."/>
            <person name="Labutti K."/>
            <person name="Haridas S."/>
            <person name="Kuo A."/>
            <person name="Salamov A."/>
            <person name="Ahrendt S.R."/>
            <person name="Lipzen A."/>
            <person name="Sullivan W."/>
            <person name="Andreopoulos W.B."/>
            <person name="Clum A."/>
            <person name="Lindquist E."/>
            <person name="Daum C."/>
            <person name="Ramamoorthy G.K."/>
            <person name="Gryganskyi A."/>
            <person name="Culley D."/>
            <person name="Magnuson J.K."/>
            <person name="James T.Y."/>
            <person name="O'Malley M.A."/>
            <person name="Stajich J.E."/>
            <person name="Spatafora J.W."/>
            <person name="Visel A."/>
            <person name="Grigoriev I.V."/>
        </authorList>
    </citation>
    <scope>NUCLEOTIDE SEQUENCE [LARGE SCALE GENOMIC DNA]</scope>
    <source>
        <strain evidence="6 7">NRRL 3116</strain>
    </source>
</reference>
<dbReference type="GO" id="GO:0016020">
    <property type="term" value="C:membrane"/>
    <property type="evidence" value="ECO:0007669"/>
    <property type="project" value="UniProtKB-SubCell"/>
</dbReference>
<evidence type="ECO:0000256" key="4">
    <source>
        <dbReference type="ARBA" id="ARBA00023136"/>
    </source>
</evidence>
<feature type="transmembrane region" description="Helical" evidence="5">
    <location>
        <begin position="117"/>
        <end position="138"/>
    </location>
</feature>
<keyword evidence="4 5" id="KW-0472">Membrane</keyword>
<keyword evidence="3 5" id="KW-1133">Transmembrane helix</keyword>
<dbReference type="SUPFAM" id="SSF103473">
    <property type="entry name" value="MFS general substrate transporter"/>
    <property type="match status" value="1"/>
</dbReference>
<dbReference type="Proteomes" id="UP000193648">
    <property type="component" value="Unassembled WGS sequence"/>
</dbReference>
<feature type="transmembrane region" description="Helical" evidence="5">
    <location>
        <begin position="150"/>
        <end position="168"/>
    </location>
</feature>
<evidence type="ECO:0000256" key="5">
    <source>
        <dbReference type="SAM" id="Phobius"/>
    </source>
</evidence>
<dbReference type="InterPro" id="IPR036259">
    <property type="entry name" value="MFS_trans_sf"/>
</dbReference>
<evidence type="ECO:0000256" key="3">
    <source>
        <dbReference type="ARBA" id="ARBA00022989"/>
    </source>
</evidence>
<dbReference type="Pfam" id="PF07690">
    <property type="entry name" value="MFS_1"/>
    <property type="match status" value="1"/>
</dbReference>
<gene>
    <name evidence="6" type="ORF">BCR41DRAFT_410933</name>
</gene>
<dbReference type="GO" id="GO:0022857">
    <property type="term" value="F:transmembrane transporter activity"/>
    <property type="evidence" value="ECO:0007669"/>
    <property type="project" value="InterPro"/>
</dbReference>
<feature type="transmembrane region" description="Helical" evidence="5">
    <location>
        <begin position="407"/>
        <end position="426"/>
    </location>
</feature>
<comment type="subcellular location">
    <subcellularLocation>
        <location evidence="1">Membrane</location>
        <topology evidence="1">Multi-pass membrane protein</topology>
    </subcellularLocation>
</comment>
<feature type="transmembrane region" description="Helical" evidence="5">
    <location>
        <begin position="302"/>
        <end position="323"/>
    </location>
</feature>
<dbReference type="PANTHER" id="PTHR21576">
    <property type="entry name" value="UNCHARACTERIZED NODULIN-LIKE PROTEIN"/>
    <property type="match status" value="1"/>
</dbReference>
<dbReference type="EMBL" id="MCFF01000036">
    <property type="protein sequence ID" value="ORZ08774.1"/>
    <property type="molecule type" value="Genomic_DNA"/>
</dbReference>
<evidence type="ECO:0000313" key="6">
    <source>
        <dbReference type="EMBL" id="ORZ08774.1"/>
    </source>
</evidence>
<feature type="transmembrane region" description="Helical" evidence="5">
    <location>
        <begin position="188"/>
        <end position="207"/>
    </location>
</feature>
<sequence length="443" mass="48175">MTIPNLSAACIPFLQAVAFICACLNMLAAGSVFLFGLYSFYFTHHLGYTQVQISTTIALGEAGMYGVGPICGFMADRVGPRLTSLIAGFLFIFGYCLLSLSYSTGVERVKQGQSPTHFLLMALCLGLVGAGCSASYMAAYTAVAKNSKQIRGIAIAILTLISQQFFMIKIKEQLSIWQETLELDVARFLFFLGIAGGLINGLAAFGLKIVPEPRTIYLGQDVQFTQDVEVVQTSSSYNSQQSGPIRHNRDERTPLLQDDQIQDISTNAHSSPNHIRRHEVIAVSGKDFFLDKDAQAFFATKMFFSGVGLMIIYSITAMVDAVARSELSYPSPTSHTRIADDKSPIASIRAANVALISISSYIGRMISVFGSDIAIRRYGAHRIYFIPAATVVMALAQIVGMFASLNWFYLCSILAGLAYGGFFGVANTIVAELWGTEVCGQNW</sequence>
<feature type="transmembrane region" description="Helical" evidence="5">
    <location>
        <begin position="53"/>
        <end position="75"/>
    </location>
</feature>
<dbReference type="PANTHER" id="PTHR21576:SF158">
    <property type="entry name" value="RIBOSOMAL RNA-PROCESSING PROTEIN 12-LIKE CONSERVED DOMAIN-CONTAINING PROTEIN"/>
    <property type="match status" value="1"/>
</dbReference>
<evidence type="ECO:0000313" key="7">
    <source>
        <dbReference type="Proteomes" id="UP000193648"/>
    </source>
</evidence>
<accession>A0A1Y2GEM3</accession>
<evidence type="ECO:0000256" key="1">
    <source>
        <dbReference type="ARBA" id="ARBA00004141"/>
    </source>
</evidence>
<dbReference type="GeneID" id="33571283"/>
<organism evidence="6 7">
    <name type="scientific">Lobosporangium transversale</name>
    <dbReference type="NCBI Taxonomy" id="64571"/>
    <lineage>
        <taxon>Eukaryota</taxon>
        <taxon>Fungi</taxon>
        <taxon>Fungi incertae sedis</taxon>
        <taxon>Mucoromycota</taxon>
        <taxon>Mortierellomycotina</taxon>
        <taxon>Mortierellomycetes</taxon>
        <taxon>Mortierellales</taxon>
        <taxon>Mortierellaceae</taxon>
        <taxon>Lobosporangium</taxon>
    </lineage>
</organism>